<keyword evidence="4 7" id="KW-0812">Transmembrane</keyword>
<evidence type="ECO:0000313" key="10">
    <source>
        <dbReference type="EMBL" id="SMQ60904.1"/>
    </source>
</evidence>
<dbReference type="InterPro" id="IPR050586">
    <property type="entry name" value="CPA3_Na-H_Antiporter_D"/>
</dbReference>
<dbReference type="PANTHER" id="PTHR42703:SF1">
    <property type="entry name" value="NA(+)_H(+) ANTIPORTER SUBUNIT D1"/>
    <property type="match status" value="1"/>
</dbReference>
<evidence type="ECO:0000259" key="9">
    <source>
        <dbReference type="Pfam" id="PF00361"/>
    </source>
</evidence>
<sequence>MENHETMADLPRAMIDTMTPASAWIIVLPIVLALMGAAGLLMLRRNNGAPVIGAVIVVVGIIACEIALLLEVIANGPVSMTMGKWLPPFGISLTADVFGASFALASAVVTLIVLLYAEIDRADADGRDAFHSMVLLLLAGVTGAFLTGDLFNLYVWFEVTLIASFGLIVQGGRPAQLDAAVKYGFLNFLATTLFLLSLGLLYGLLGTLNMADIMRVAPLADPASMAGVAALLMLAFGMKAAAFPLNAWLPASYHTPSAAVSALFAGLLTKVGAYALLRSLVALLPASRDLLEPALAVIAIATLVTAPLGAIAETNLRRAVGFLVIGGIGAVLAGLAMPSLDGVAGSGLYIFHAILTMTALYMVAGLIEKRTAATDTRQMGGLYAASTPLSILFFVLVLASAGVPPFLGFWPKLLLIEAGVAEGMATTGQGWIGIGLVTALLINAVLTLIAGSRLWSHIFWRSGPEGEGTEHASPNLVAFDRRGRLALGASAALTLGIAAIGLWPGPLMGAVSVGAADILDPARYVAATGLAGEGP</sequence>
<keyword evidence="11" id="KW-1185">Reference proteome</keyword>
<dbReference type="GO" id="GO:0005886">
    <property type="term" value="C:plasma membrane"/>
    <property type="evidence" value="ECO:0007669"/>
    <property type="project" value="UniProtKB-SubCell"/>
</dbReference>
<evidence type="ECO:0000256" key="3">
    <source>
        <dbReference type="ARBA" id="ARBA00022475"/>
    </source>
</evidence>
<evidence type="ECO:0000256" key="6">
    <source>
        <dbReference type="ARBA" id="ARBA00023136"/>
    </source>
</evidence>
<feature type="transmembrane region" description="Helical" evidence="8">
    <location>
        <begin position="349"/>
        <end position="367"/>
    </location>
</feature>
<feature type="transmembrane region" description="Helical" evidence="8">
    <location>
        <begin position="388"/>
        <end position="410"/>
    </location>
</feature>
<feature type="transmembrane region" description="Helical" evidence="8">
    <location>
        <begin position="21"/>
        <end position="43"/>
    </location>
</feature>
<dbReference type="AlphaFoldDB" id="A0A1Y6EE92"/>
<dbReference type="GO" id="GO:0008137">
    <property type="term" value="F:NADH dehydrogenase (ubiquinone) activity"/>
    <property type="evidence" value="ECO:0007669"/>
    <property type="project" value="InterPro"/>
</dbReference>
<accession>A0A1Y6EE92</accession>
<evidence type="ECO:0000256" key="7">
    <source>
        <dbReference type="RuleBase" id="RU000320"/>
    </source>
</evidence>
<name>A0A1Y6EE92_9HYPH</name>
<reference evidence="11" key="1">
    <citation type="submission" date="2017-04" db="EMBL/GenBank/DDBJ databases">
        <authorList>
            <person name="Varghese N."/>
            <person name="Submissions S."/>
        </authorList>
    </citation>
    <scope>NUCLEOTIDE SEQUENCE [LARGE SCALE GENOMIC DNA]</scope>
</reference>
<evidence type="ECO:0000256" key="2">
    <source>
        <dbReference type="ARBA" id="ARBA00005346"/>
    </source>
</evidence>
<comment type="similarity">
    <text evidence="2">Belongs to the CPA3 antiporters (TC 2.A.63) subunit D family.</text>
</comment>
<feature type="transmembrane region" description="Helical" evidence="8">
    <location>
        <begin position="319"/>
        <end position="337"/>
    </location>
</feature>
<feature type="transmembrane region" description="Helical" evidence="8">
    <location>
        <begin position="153"/>
        <end position="172"/>
    </location>
</feature>
<organism evidence="10 11">
    <name type="scientific">Devosia lucknowensis</name>
    <dbReference type="NCBI Taxonomy" id="1096929"/>
    <lineage>
        <taxon>Bacteria</taxon>
        <taxon>Pseudomonadati</taxon>
        <taxon>Pseudomonadota</taxon>
        <taxon>Alphaproteobacteria</taxon>
        <taxon>Hyphomicrobiales</taxon>
        <taxon>Devosiaceae</taxon>
        <taxon>Devosia</taxon>
    </lineage>
</organism>
<dbReference type="EMBL" id="FXWK01000001">
    <property type="protein sequence ID" value="SMQ60904.1"/>
    <property type="molecule type" value="Genomic_DNA"/>
</dbReference>
<evidence type="ECO:0000256" key="4">
    <source>
        <dbReference type="ARBA" id="ARBA00022692"/>
    </source>
</evidence>
<feature type="domain" description="NADH:quinone oxidoreductase/Mrp antiporter transmembrane" evidence="9">
    <location>
        <begin position="148"/>
        <end position="425"/>
    </location>
</feature>
<evidence type="ECO:0000256" key="8">
    <source>
        <dbReference type="SAM" id="Phobius"/>
    </source>
</evidence>
<feature type="transmembrane region" description="Helical" evidence="8">
    <location>
        <begin position="430"/>
        <end position="451"/>
    </location>
</feature>
<evidence type="ECO:0000256" key="1">
    <source>
        <dbReference type="ARBA" id="ARBA00004651"/>
    </source>
</evidence>
<feature type="transmembrane region" description="Helical" evidence="8">
    <location>
        <begin position="293"/>
        <end position="312"/>
    </location>
</feature>
<dbReference type="OrthoDB" id="9768329at2"/>
<feature type="transmembrane region" description="Helical" evidence="8">
    <location>
        <begin position="225"/>
        <end position="248"/>
    </location>
</feature>
<dbReference type="PANTHER" id="PTHR42703">
    <property type="entry name" value="NADH DEHYDROGENASE"/>
    <property type="match status" value="1"/>
</dbReference>
<keyword evidence="6 8" id="KW-0472">Membrane</keyword>
<dbReference type="Pfam" id="PF00361">
    <property type="entry name" value="Proton_antipo_M"/>
    <property type="match status" value="1"/>
</dbReference>
<keyword evidence="5 8" id="KW-1133">Transmembrane helix</keyword>
<feature type="transmembrane region" description="Helical" evidence="8">
    <location>
        <begin position="260"/>
        <end position="281"/>
    </location>
</feature>
<dbReference type="Proteomes" id="UP000194474">
    <property type="component" value="Unassembled WGS sequence"/>
</dbReference>
<feature type="transmembrane region" description="Helical" evidence="8">
    <location>
        <begin position="50"/>
        <end position="70"/>
    </location>
</feature>
<dbReference type="InterPro" id="IPR001750">
    <property type="entry name" value="ND/Mrp_TM"/>
</dbReference>
<protein>
    <submittedName>
        <fullName evidence="10">Multicomponent Na+:H+ antiporter subunit D</fullName>
    </submittedName>
</protein>
<keyword evidence="3" id="KW-1003">Cell membrane</keyword>
<dbReference type="PRINTS" id="PR01437">
    <property type="entry name" value="NUOXDRDTASE4"/>
</dbReference>
<feature type="transmembrane region" description="Helical" evidence="8">
    <location>
        <begin position="129"/>
        <end position="147"/>
    </location>
</feature>
<gene>
    <name evidence="10" type="ORF">SAMN06295905_0444</name>
</gene>
<dbReference type="InterPro" id="IPR003918">
    <property type="entry name" value="NADH_UbQ_OxRdtase"/>
</dbReference>
<dbReference type="GO" id="GO:0042773">
    <property type="term" value="P:ATP synthesis coupled electron transport"/>
    <property type="evidence" value="ECO:0007669"/>
    <property type="project" value="InterPro"/>
</dbReference>
<feature type="transmembrane region" description="Helical" evidence="8">
    <location>
        <begin position="184"/>
        <end position="205"/>
    </location>
</feature>
<feature type="transmembrane region" description="Helical" evidence="8">
    <location>
        <begin position="90"/>
        <end position="117"/>
    </location>
</feature>
<evidence type="ECO:0000313" key="11">
    <source>
        <dbReference type="Proteomes" id="UP000194474"/>
    </source>
</evidence>
<evidence type="ECO:0000256" key="5">
    <source>
        <dbReference type="ARBA" id="ARBA00022989"/>
    </source>
</evidence>
<comment type="subcellular location">
    <subcellularLocation>
        <location evidence="1">Cell membrane</location>
        <topology evidence="1">Multi-pass membrane protein</topology>
    </subcellularLocation>
    <subcellularLocation>
        <location evidence="7">Membrane</location>
        <topology evidence="7">Multi-pass membrane protein</topology>
    </subcellularLocation>
</comment>
<proteinExistence type="inferred from homology"/>
<feature type="transmembrane region" description="Helical" evidence="8">
    <location>
        <begin position="485"/>
        <end position="503"/>
    </location>
</feature>